<protein>
    <submittedName>
        <fullName evidence="2">Aspartate carbamoyltransferase catalytic subunit</fullName>
    </submittedName>
</protein>
<dbReference type="RefSeq" id="WP_377786915.1">
    <property type="nucleotide sequence ID" value="NZ_JBHUOC010000001.1"/>
</dbReference>
<gene>
    <name evidence="2" type="ORF">QWZ10_13060</name>
</gene>
<keyword evidence="1" id="KW-0472">Membrane</keyword>
<dbReference type="EMBL" id="JAUFRC010000001">
    <property type="protein sequence ID" value="MDN3712447.1"/>
    <property type="molecule type" value="Genomic_DNA"/>
</dbReference>
<evidence type="ECO:0000313" key="3">
    <source>
        <dbReference type="Proteomes" id="UP001243846"/>
    </source>
</evidence>
<comment type="caution">
    <text evidence="2">The sequence shown here is derived from an EMBL/GenBank/DDBJ whole genome shotgun (WGS) entry which is preliminary data.</text>
</comment>
<sequence length="159" mass="17686">MADLSGWQGLLDEGETILWQGRPDKGIRWFDGDFTSTIMGVVMVCFALFWMFKAAQADTLMWVFGFLFLIVGARQTIAGNIVPAYIRSRTWYTLTDRRAIIATDIPVRGRRLTTVPITPETEITLEAGTPAPSSSARRPAPCVAARPFCLSPRRNRSCG</sequence>
<feature type="transmembrane region" description="Helical" evidence="1">
    <location>
        <begin position="59"/>
        <end position="77"/>
    </location>
</feature>
<keyword evidence="1" id="KW-0812">Transmembrane</keyword>
<dbReference type="Proteomes" id="UP001243846">
    <property type="component" value="Unassembled WGS sequence"/>
</dbReference>
<proteinExistence type="predicted"/>
<name>A0ABT8DAL1_9RHOB</name>
<organism evidence="2 3">
    <name type="scientific">Paracoccus cavernae</name>
    <dbReference type="NCBI Taxonomy" id="1571207"/>
    <lineage>
        <taxon>Bacteria</taxon>
        <taxon>Pseudomonadati</taxon>
        <taxon>Pseudomonadota</taxon>
        <taxon>Alphaproteobacteria</taxon>
        <taxon>Rhodobacterales</taxon>
        <taxon>Paracoccaceae</taxon>
        <taxon>Paracoccus</taxon>
    </lineage>
</organism>
<reference evidence="3" key="1">
    <citation type="journal article" date="2019" name="Int. J. Syst. Evol. Microbiol.">
        <title>The Global Catalogue of Microorganisms (GCM) 10K type strain sequencing project: providing services to taxonomists for standard genome sequencing and annotation.</title>
        <authorList>
            <consortium name="The Broad Institute Genomics Platform"/>
            <consortium name="The Broad Institute Genome Sequencing Center for Infectious Disease"/>
            <person name="Wu L."/>
            <person name="Ma J."/>
        </authorList>
    </citation>
    <scope>NUCLEOTIDE SEQUENCE [LARGE SCALE GENOMIC DNA]</scope>
    <source>
        <strain evidence="3">CECT 8482</strain>
    </source>
</reference>
<evidence type="ECO:0000313" key="2">
    <source>
        <dbReference type="EMBL" id="MDN3712447.1"/>
    </source>
</evidence>
<evidence type="ECO:0000256" key="1">
    <source>
        <dbReference type="SAM" id="Phobius"/>
    </source>
</evidence>
<keyword evidence="3" id="KW-1185">Reference proteome</keyword>
<accession>A0ABT8DAL1</accession>
<keyword evidence="1" id="KW-1133">Transmembrane helix</keyword>
<feature type="transmembrane region" description="Helical" evidence="1">
    <location>
        <begin position="34"/>
        <end position="52"/>
    </location>
</feature>